<reference evidence="9 10" key="1">
    <citation type="submission" date="2024-02" db="EMBL/GenBank/DDBJ databases">
        <title>New thermophilic sulfur-oxidizing bacteria from a hot springs of the Uzon caldera (Kamchatka, Russia).</title>
        <authorList>
            <person name="Dukat A.M."/>
            <person name="Elcheninov A.G."/>
            <person name="Frolov E.N."/>
        </authorList>
    </citation>
    <scope>NUCLEOTIDE SEQUENCE [LARGE SCALE GENOMIC DNA]</scope>
    <source>
        <strain evidence="9 10">AK1</strain>
    </source>
</reference>
<accession>A0ABV0EEW4</accession>
<evidence type="ECO:0000256" key="1">
    <source>
        <dbReference type="ARBA" id="ARBA00022448"/>
    </source>
</evidence>
<dbReference type="Gene3D" id="1.10.760.10">
    <property type="entry name" value="Cytochrome c-like domain"/>
    <property type="match status" value="1"/>
</dbReference>
<evidence type="ECO:0000256" key="6">
    <source>
        <dbReference type="PROSITE-ProRule" id="PRU00433"/>
    </source>
</evidence>
<gene>
    <name evidence="9" type="ORF">V6E02_07565</name>
</gene>
<sequence>MRHTWVLLFLILSPLASAVGETQRSGEAVYRATCAACHDTGAAGAPKIGDKKAWAPRIREGKRMMVKMAIRGIRGMPPRGGNPALSDEEVERAVVYLLNQSGARLRE</sequence>
<keyword evidence="3 6" id="KW-0479">Metal-binding</keyword>
<evidence type="ECO:0000256" key="3">
    <source>
        <dbReference type="ARBA" id="ARBA00022723"/>
    </source>
</evidence>
<dbReference type="InterPro" id="IPR036909">
    <property type="entry name" value="Cyt_c-like_dom_sf"/>
</dbReference>
<name>A0ABV0EEW4_9BURK</name>
<dbReference type="Proteomes" id="UP001482231">
    <property type="component" value="Unassembled WGS sequence"/>
</dbReference>
<evidence type="ECO:0000313" key="10">
    <source>
        <dbReference type="Proteomes" id="UP001482231"/>
    </source>
</evidence>
<keyword evidence="5 6" id="KW-0408">Iron</keyword>
<dbReference type="PANTHER" id="PTHR40942">
    <property type="match status" value="1"/>
</dbReference>
<feature type="domain" description="Cytochrome c" evidence="8">
    <location>
        <begin position="21"/>
        <end position="101"/>
    </location>
</feature>
<evidence type="ECO:0000259" key="8">
    <source>
        <dbReference type="PROSITE" id="PS51007"/>
    </source>
</evidence>
<keyword evidence="1" id="KW-0813">Transport</keyword>
<organism evidence="9 10">
    <name type="scientific">Thiobacter aerophilum</name>
    <dbReference type="NCBI Taxonomy" id="3121275"/>
    <lineage>
        <taxon>Bacteria</taxon>
        <taxon>Pseudomonadati</taxon>
        <taxon>Pseudomonadota</taxon>
        <taxon>Betaproteobacteria</taxon>
        <taxon>Burkholderiales</taxon>
        <taxon>Thiobacteraceae</taxon>
        <taxon>Thiobacter</taxon>
    </lineage>
</organism>
<dbReference type="SUPFAM" id="SSF46626">
    <property type="entry name" value="Cytochrome c"/>
    <property type="match status" value="1"/>
</dbReference>
<evidence type="ECO:0000256" key="7">
    <source>
        <dbReference type="SAM" id="SignalP"/>
    </source>
</evidence>
<feature type="signal peptide" evidence="7">
    <location>
        <begin position="1"/>
        <end position="18"/>
    </location>
</feature>
<dbReference type="RefSeq" id="WP_347308176.1">
    <property type="nucleotide sequence ID" value="NZ_JBAJEX010000005.1"/>
</dbReference>
<dbReference type="PRINTS" id="PR00607">
    <property type="entry name" value="CYTCHROMECIE"/>
</dbReference>
<dbReference type="InterPro" id="IPR009056">
    <property type="entry name" value="Cyt_c-like_dom"/>
</dbReference>
<dbReference type="PROSITE" id="PS51007">
    <property type="entry name" value="CYTC"/>
    <property type="match status" value="1"/>
</dbReference>
<comment type="caution">
    <text evidence="9">The sequence shown here is derived from an EMBL/GenBank/DDBJ whole genome shotgun (WGS) entry which is preliminary data.</text>
</comment>
<proteinExistence type="predicted"/>
<evidence type="ECO:0000256" key="2">
    <source>
        <dbReference type="ARBA" id="ARBA00022617"/>
    </source>
</evidence>
<evidence type="ECO:0000256" key="5">
    <source>
        <dbReference type="ARBA" id="ARBA00023004"/>
    </source>
</evidence>
<dbReference type="InterPro" id="IPR002323">
    <property type="entry name" value="Cyt_CIE"/>
</dbReference>
<keyword evidence="10" id="KW-1185">Reference proteome</keyword>
<dbReference type="PANTHER" id="PTHR40942:SF4">
    <property type="entry name" value="CYTOCHROME C5"/>
    <property type="match status" value="1"/>
</dbReference>
<dbReference type="Pfam" id="PF13442">
    <property type="entry name" value="Cytochrome_CBB3"/>
    <property type="match status" value="1"/>
</dbReference>
<keyword evidence="2 6" id="KW-0349">Heme</keyword>
<evidence type="ECO:0000313" key="9">
    <source>
        <dbReference type="EMBL" id="MEO1767066.1"/>
    </source>
</evidence>
<dbReference type="EMBL" id="JBAJEX010000005">
    <property type="protein sequence ID" value="MEO1767066.1"/>
    <property type="molecule type" value="Genomic_DNA"/>
</dbReference>
<protein>
    <submittedName>
        <fullName evidence="9">C-type cytochrome</fullName>
    </submittedName>
</protein>
<feature type="chain" id="PRO_5046277323" evidence="7">
    <location>
        <begin position="19"/>
        <end position="107"/>
    </location>
</feature>
<keyword evidence="7" id="KW-0732">Signal</keyword>
<keyword evidence="4" id="KW-0249">Electron transport</keyword>
<evidence type="ECO:0000256" key="4">
    <source>
        <dbReference type="ARBA" id="ARBA00022982"/>
    </source>
</evidence>